<dbReference type="AlphaFoldDB" id="F7NLW9"/>
<dbReference type="eggNOG" id="COG3210">
    <property type="taxonomic scope" value="Bacteria"/>
</dbReference>
<feature type="non-terminal residue" evidence="1">
    <location>
        <position position="1"/>
    </location>
</feature>
<organism evidence="1 2">
    <name type="scientific">Acetonema longum DSM 6540</name>
    <dbReference type="NCBI Taxonomy" id="1009370"/>
    <lineage>
        <taxon>Bacteria</taxon>
        <taxon>Bacillati</taxon>
        <taxon>Bacillota</taxon>
        <taxon>Negativicutes</taxon>
        <taxon>Acetonemataceae</taxon>
        <taxon>Acetonema</taxon>
    </lineage>
</organism>
<dbReference type="RefSeq" id="WP_004097250.1">
    <property type="nucleotide sequence ID" value="NZ_AFGF01000154.1"/>
</dbReference>
<dbReference type="EMBL" id="AFGF01000154">
    <property type="protein sequence ID" value="EGO62963.1"/>
    <property type="molecule type" value="Genomic_DNA"/>
</dbReference>
<dbReference type="GO" id="GO:0003824">
    <property type="term" value="F:catalytic activity"/>
    <property type="evidence" value="ECO:0007669"/>
    <property type="project" value="UniProtKB-ARBA"/>
</dbReference>
<evidence type="ECO:0000313" key="2">
    <source>
        <dbReference type="Proteomes" id="UP000003240"/>
    </source>
</evidence>
<protein>
    <submittedName>
        <fullName evidence="1">Filamentous hemagglutinin</fullName>
    </submittedName>
</protein>
<evidence type="ECO:0000313" key="1">
    <source>
        <dbReference type="EMBL" id="EGO62963.1"/>
    </source>
</evidence>
<gene>
    <name evidence="1" type="ORF">ALO_15467</name>
</gene>
<comment type="caution">
    <text evidence="1">The sequence shown here is derived from an EMBL/GenBank/DDBJ whole genome shotgun (WGS) entry which is preliminary data.</text>
</comment>
<dbReference type="OrthoDB" id="1672057at2"/>
<reference evidence="1 2" key="1">
    <citation type="journal article" date="2011" name="EMBO J.">
        <title>Structural diversity of bacterial flagellar motors.</title>
        <authorList>
            <person name="Chen S."/>
            <person name="Beeby M."/>
            <person name="Murphy G.E."/>
            <person name="Leadbetter J.R."/>
            <person name="Hendrixson D.R."/>
            <person name="Briegel A."/>
            <person name="Li Z."/>
            <person name="Shi J."/>
            <person name="Tocheva E.I."/>
            <person name="Muller A."/>
            <person name="Dobro M.J."/>
            <person name="Jensen G.J."/>
        </authorList>
    </citation>
    <scope>NUCLEOTIDE SEQUENCE [LARGE SCALE GENOMIC DNA]</scope>
    <source>
        <strain evidence="1 2">DSM 6540</strain>
    </source>
</reference>
<dbReference type="STRING" id="1009370.ALO_15467"/>
<keyword evidence="2" id="KW-1185">Reference proteome</keyword>
<sequence length="185" mass="18908">QDGDIRIGGSSIDGKDILLDAANDVNLQSAANTVDSRSDSSQKSASVGVDLASGGVTVSGQLGKGNTDEHSLSYNETTITAEQKLTVQSGNDTNLAGAQAKGDTVEVDVKGDLNLASQQDRETYTEKNKSVGGSIGFGAGASVNLSANTGKMDSEYRSVKEQTGIFAGKGGFDIKVEGNTDLKGA</sequence>
<name>F7NLW9_9FIRM</name>
<proteinExistence type="predicted"/>
<dbReference type="InterPro" id="IPR025157">
    <property type="entry name" value="Hemagglutinin_rpt"/>
</dbReference>
<feature type="non-terminal residue" evidence="1">
    <location>
        <position position="185"/>
    </location>
</feature>
<dbReference type="Proteomes" id="UP000003240">
    <property type="component" value="Unassembled WGS sequence"/>
</dbReference>
<accession>F7NLW9</accession>
<dbReference type="Pfam" id="PF13332">
    <property type="entry name" value="Fil_haemagg_2"/>
    <property type="match status" value="1"/>
</dbReference>